<dbReference type="RefSeq" id="WP_036679410.1">
    <property type="nucleotide sequence ID" value="NZ_JNVM01000006.1"/>
</dbReference>
<evidence type="ECO:0000256" key="1">
    <source>
        <dbReference type="ARBA" id="ARBA00022729"/>
    </source>
</evidence>
<accession>A0A081P7D1</accession>
<dbReference type="InterPro" id="IPR026045">
    <property type="entry name" value="Ferric-bd"/>
</dbReference>
<dbReference type="Proteomes" id="UP000028123">
    <property type="component" value="Unassembled WGS sequence"/>
</dbReference>
<evidence type="ECO:0000256" key="2">
    <source>
        <dbReference type="SAM" id="SignalP"/>
    </source>
</evidence>
<proteinExistence type="predicted"/>
<dbReference type="Pfam" id="PF13343">
    <property type="entry name" value="SBP_bac_6"/>
    <property type="match status" value="1"/>
</dbReference>
<dbReference type="PANTHER" id="PTHR30006">
    <property type="entry name" value="THIAMINE-BINDING PERIPLASMIC PROTEIN-RELATED"/>
    <property type="match status" value="1"/>
</dbReference>
<organism evidence="3 4">
    <name type="scientific">Paenibacillus tyrfis</name>
    <dbReference type="NCBI Taxonomy" id="1501230"/>
    <lineage>
        <taxon>Bacteria</taxon>
        <taxon>Bacillati</taxon>
        <taxon>Bacillota</taxon>
        <taxon>Bacilli</taxon>
        <taxon>Bacillales</taxon>
        <taxon>Paenibacillaceae</taxon>
        <taxon>Paenibacillus</taxon>
    </lineage>
</organism>
<protein>
    <submittedName>
        <fullName evidence="3">Iron ABC transporter substrate-binding protein</fullName>
    </submittedName>
</protein>
<name>A0A081P7D1_9BACL</name>
<feature type="chain" id="PRO_5001761467" evidence="2">
    <location>
        <begin position="23"/>
        <end position="337"/>
    </location>
</feature>
<dbReference type="EMBL" id="JNVM01000006">
    <property type="protein sequence ID" value="KEQ26604.1"/>
    <property type="molecule type" value="Genomic_DNA"/>
</dbReference>
<dbReference type="GO" id="GO:0030976">
    <property type="term" value="F:thiamine pyrophosphate binding"/>
    <property type="evidence" value="ECO:0007669"/>
    <property type="project" value="TreeGrafter"/>
</dbReference>
<reference evidence="3 4" key="1">
    <citation type="submission" date="2014-06" db="EMBL/GenBank/DDBJ databases">
        <title>Draft genome sequence of Paenibacillus sp. MSt1.</title>
        <authorList>
            <person name="Aw Y.K."/>
            <person name="Ong K.S."/>
            <person name="Gan H.M."/>
            <person name="Lee S.M."/>
        </authorList>
    </citation>
    <scope>NUCLEOTIDE SEQUENCE [LARGE SCALE GENOMIC DNA]</scope>
    <source>
        <strain evidence="3 4">MSt1</strain>
    </source>
</reference>
<gene>
    <name evidence="3" type="ORF">ET33_32705</name>
</gene>
<dbReference type="OrthoDB" id="9791045at2"/>
<keyword evidence="1 2" id="KW-0732">Signal</keyword>
<dbReference type="CDD" id="cd13544">
    <property type="entry name" value="PBP2_Fbp_like_1"/>
    <property type="match status" value="1"/>
</dbReference>
<sequence>MNKRWRGALILILCAAVLTSCASERKGTLTIYAGLYEDHAIKVVEAFQKETGIKTSYVRMSGGEILARIRAERSAPKASVWYGGPADTFVQAKAEGLLAPYLSPNAKWIDEKYKDPDNYWIGVYVGALALVSNRKWLQDVGLSVPQTWEDLLNPKYKGMIVMADPRSSGTAYTILATLVQLWGEEKAFDYLKKLQGQVRSYTTSGSTPGRSVGMGEAGTAIMFAHDAVKFYKEGFRDLLIHYPGEGTGYEIGAMGMIQGGPNEKEAQTFIDWALTKQAQELGKQVGNYQWLTNREAVSPEEAVALDALRIVPYDQTWAGANRSRLIERWVKEVQGGR</sequence>
<keyword evidence="4" id="KW-1185">Reference proteome</keyword>
<dbReference type="AlphaFoldDB" id="A0A081P7D1"/>
<dbReference type="GO" id="GO:0015888">
    <property type="term" value="P:thiamine transport"/>
    <property type="evidence" value="ECO:0007669"/>
    <property type="project" value="TreeGrafter"/>
</dbReference>
<dbReference type="PANTHER" id="PTHR30006:SF2">
    <property type="entry name" value="ABC TRANSPORTER SUBSTRATE-BINDING PROTEIN"/>
    <property type="match status" value="1"/>
</dbReference>
<dbReference type="PIRSF" id="PIRSF002825">
    <property type="entry name" value="CfbpA"/>
    <property type="match status" value="1"/>
</dbReference>
<dbReference type="GO" id="GO:0030975">
    <property type="term" value="F:thiamine binding"/>
    <property type="evidence" value="ECO:0007669"/>
    <property type="project" value="TreeGrafter"/>
</dbReference>
<dbReference type="eggNOG" id="COG1840">
    <property type="taxonomic scope" value="Bacteria"/>
</dbReference>
<feature type="signal peptide" evidence="2">
    <location>
        <begin position="1"/>
        <end position="22"/>
    </location>
</feature>
<evidence type="ECO:0000313" key="3">
    <source>
        <dbReference type="EMBL" id="KEQ26604.1"/>
    </source>
</evidence>
<dbReference type="Gene3D" id="3.40.190.10">
    <property type="entry name" value="Periplasmic binding protein-like II"/>
    <property type="match status" value="2"/>
</dbReference>
<dbReference type="GO" id="GO:0030288">
    <property type="term" value="C:outer membrane-bounded periplasmic space"/>
    <property type="evidence" value="ECO:0007669"/>
    <property type="project" value="TreeGrafter"/>
</dbReference>
<dbReference type="PROSITE" id="PS51257">
    <property type="entry name" value="PROKAR_LIPOPROTEIN"/>
    <property type="match status" value="1"/>
</dbReference>
<dbReference type="SUPFAM" id="SSF53850">
    <property type="entry name" value="Periplasmic binding protein-like II"/>
    <property type="match status" value="1"/>
</dbReference>
<comment type="caution">
    <text evidence="3">The sequence shown here is derived from an EMBL/GenBank/DDBJ whole genome shotgun (WGS) entry which is preliminary data.</text>
</comment>
<evidence type="ECO:0000313" key="4">
    <source>
        <dbReference type="Proteomes" id="UP000028123"/>
    </source>
</evidence>